<comment type="caution">
    <text evidence="1">The sequence shown here is derived from an EMBL/GenBank/DDBJ whole genome shotgun (WGS) entry which is preliminary data.</text>
</comment>
<protein>
    <submittedName>
        <fullName evidence="1">Uncharacterized protein</fullName>
    </submittedName>
</protein>
<accession>A0A0G0ZGX0</accession>
<organism evidence="1 2">
    <name type="scientific">Candidatus Giovannonibacteria bacterium GW2011_GWF2_42_19</name>
    <dbReference type="NCBI Taxonomy" id="1618659"/>
    <lineage>
        <taxon>Bacteria</taxon>
        <taxon>Candidatus Giovannoniibacteriota</taxon>
    </lineage>
</organism>
<reference evidence="1 2" key="1">
    <citation type="journal article" date="2015" name="Nature">
        <title>rRNA introns, odd ribosomes, and small enigmatic genomes across a large radiation of phyla.</title>
        <authorList>
            <person name="Brown C.T."/>
            <person name="Hug L.A."/>
            <person name="Thomas B.C."/>
            <person name="Sharon I."/>
            <person name="Castelle C.J."/>
            <person name="Singh A."/>
            <person name="Wilkins M.J."/>
            <person name="Williams K.H."/>
            <person name="Banfield J.F."/>
        </authorList>
    </citation>
    <scope>NUCLEOTIDE SEQUENCE [LARGE SCALE GENOMIC DNA]</scope>
</reference>
<evidence type="ECO:0000313" key="1">
    <source>
        <dbReference type="EMBL" id="KKS47957.1"/>
    </source>
</evidence>
<sequence>MVERLKRRDEGALQLVKKRAMMRPIGYATGNVALIPADFTPEQFESARRKIAHSSPPGISIGMIGANQEVFFITTKVVVRGKTSFLEAAYRVALVGAKWIEEAFGCAVDSDDLRVAMLRARG</sequence>
<proteinExistence type="predicted"/>
<evidence type="ECO:0000313" key="2">
    <source>
        <dbReference type="Proteomes" id="UP000034036"/>
    </source>
</evidence>
<name>A0A0G0ZGX0_9BACT</name>
<dbReference type="Proteomes" id="UP000034036">
    <property type="component" value="Unassembled WGS sequence"/>
</dbReference>
<dbReference type="EMBL" id="LCDF01000012">
    <property type="protein sequence ID" value="KKS47957.1"/>
    <property type="molecule type" value="Genomic_DNA"/>
</dbReference>
<dbReference type="STRING" id="1618659.UV11_C0012G0014"/>
<gene>
    <name evidence="1" type="ORF">UV11_C0012G0014</name>
</gene>
<dbReference type="AlphaFoldDB" id="A0A0G0ZGX0"/>